<organism evidence="1">
    <name type="scientific">Ixodes ricinus</name>
    <name type="common">Common tick</name>
    <name type="synonym">Acarus ricinus</name>
    <dbReference type="NCBI Taxonomy" id="34613"/>
    <lineage>
        <taxon>Eukaryota</taxon>
        <taxon>Metazoa</taxon>
        <taxon>Ecdysozoa</taxon>
        <taxon>Arthropoda</taxon>
        <taxon>Chelicerata</taxon>
        <taxon>Arachnida</taxon>
        <taxon>Acari</taxon>
        <taxon>Parasitiformes</taxon>
        <taxon>Ixodida</taxon>
        <taxon>Ixodoidea</taxon>
        <taxon>Ixodidae</taxon>
        <taxon>Ixodinae</taxon>
        <taxon>Ixodes</taxon>
    </lineage>
</organism>
<reference evidence="1" key="1">
    <citation type="submission" date="2019-12" db="EMBL/GenBank/DDBJ databases">
        <title>An insight into the sialome of adult female Ixodes ricinus ticks feeding for 6 days.</title>
        <authorList>
            <person name="Perner J."/>
            <person name="Ribeiro J.M.C."/>
        </authorList>
    </citation>
    <scope>NUCLEOTIDE SEQUENCE</scope>
    <source>
        <strain evidence="1">Semi-engorged</strain>
        <tissue evidence="1">Salivary glands</tissue>
    </source>
</reference>
<evidence type="ECO:0000313" key="1">
    <source>
        <dbReference type="EMBL" id="MXU85575.1"/>
    </source>
</evidence>
<accession>A0A6B0UAD5</accession>
<proteinExistence type="predicted"/>
<name>A0A6B0UAD5_IXORI</name>
<protein>
    <submittedName>
        <fullName evidence="1">Putative secreted protein</fullName>
    </submittedName>
</protein>
<dbReference type="AlphaFoldDB" id="A0A6B0UAD5"/>
<sequence>MLGCAGSGVAGRRRTGGASFAGAAAPVGAAACCHQAVPPPNRASWRRGLQCRIVWHSRRAACYGSRVATPPHRRRQRLGACCPRRR</sequence>
<dbReference type="EMBL" id="GIFC01003492">
    <property type="protein sequence ID" value="MXU85575.1"/>
    <property type="molecule type" value="Transcribed_RNA"/>
</dbReference>